<dbReference type="Proteomes" id="UP000297149">
    <property type="component" value="Chromosome"/>
</dbReference>
<protein>
    <submittedName>
        <fullName evidence="1">DUF3990 domain-containing protein</fullName>
    </submittedName>
</protein>
<dbReference type="AlphaFoldDB" id="A0A4P7W4K4"/>
<evidence type="ECO:0000313" key="2">
    <source>
        <dbReference type="Proteomes" id="UP000297149"/>
    </source>
</evidence>
<evidence type="ECO:0000313" key="1">
    <source>
        <dbReference type="EMBL" id="QCD42832.1"/>
    </source>
</evidence>
<gene>
    <name evidence="1" type="ORF">E7747_11365</name>
</gene>
<proteinExistence type="predicted"/>
<name>A0A4P7W4K4_9BACT</name>
<dbReference type="EMBL" id="CP039396">
    <property type="protein sequence ID" value="QCD42832.1"/>
    <property type="molecule type" value="Genomic_DNA"/>
</dbReference>
<dbReference type="KEGG" id="ddb:E7747_11365"/>
<organism evidence="1 2">
    <name type="scientific">Duncaniella dubosii</name>
    <dbReference type="NCBI Taxonomy" id="2518971"/>
    <lineage>
        <taxon>Bacteria</taxon>
        <taxon>Pseudomonadati</taxon>
        <taxon>Bacteroidota</taxon>
        <taxon>Bacteroidia</taxon>
        <taxon>Bacteroidales</taxon>
        <taxon>Muribaculaceae</taxon>
        <taxon>Duncaniella</taxon>
    </lineage>
</organism>
<sequence length="156" mass="18428">MKLYHSSNVSVIKPDIIYSRDYLDFGKGFYLTSIHEQAVRYGQRFIRRQREAWLNAYEFEFNSSEWKILELDSYDKDWLDFVASCRAGNDVSDFDLVIGGIANDKVIQTLDRYFDGELSEDKALGLLKYERPNIQYCIRSQKMLDDCLKHIESRQL</sequence>
<accession>A0A4P7W4K4</accession>
<dbReference type="InterPro" id="IPR025051">
    <property type="entry name" value="DUF3990"/>
</dbReference>
<dbReference type="Pfam" id="PF13151">
    <property type="entry name" value="DUF3990"/>
    <property type="match status" value="1"/>
</dbReference>
<reference evidence="2" key="1">
    <citation type="submission" date="2019-02" db="EMBL/GenBank/DDBJ databases">
        <title>Isolation and identification of novel species under the genus Muribaculum.</title>
        <authorList>
            <person name="Miyake S."/>
            <person name="Ding Y."/>
            <person name="Low A."/>
            <person name="Soh M."/>
            <person name="Seedorf H."/>
        </authorList>
    </citation>
    <scope>NUCLEOTIDE SEQUENCE [LARGE SCALE GENOMIC DNA]</scope>
    <source>
        <strain evidence="2">H5</strain>
    </source>
</reference>
<keyword evidence="2" id="KW-1185">Reference proteome</keyword>